<evidence type="ECO:0000256" key="2">
    <source>
        <dbReference type="ARBA" id="ARBA00009807"/>
    </source>
</evidence>
<evidence type="ECO:0000256" key="9">
    <source>
        <dbReference type="ARBA" id="ARBA00054847"/>
    </source>
</evidence>
<protein>
    <recommendedName>
        <fullName evidence="3 10">Mediator of RNA polymerase II transcription subunit 15</fullName>
    </recommendedName>
    <alternativeName>
        <fullName evidence="8 10">Mediator complex subunit 15</fullName>
    </alternativeName>
</protein>
<keyword evidence="4 10" id="KW-0805">Transcription regulation</keyword>
<dbReference type="InterPro" id="IPR019087">
    <property type="entry name" value="Med15_N"/>
</dbReference>
<evidence type="ECO:0000256" key="4">
    <source>
        <dbReference type="ARBA" id="ARBA00023015"/>
    </source>
</evidence>
<evidence type="ECO:0000259" key="14">
    <source>
        <dbReference type="Pfam" id="PF21539"/>
    </source>
</evidence>
<reference evidence="15" key="1">
    <citation type="submission" date="2025-08" db="UniProtKB">
        <authorList>
            <consortium name="Ensembl"/>
        </authorList>
    </citation>
    <scope>IDENTIFICATION</scope>
</reference>
<feature type="domain" description="ARC105/Med15 mediator subunit C-terminal" evidence="14">
    <location>
        <begin position="585"/>
        <end position="693"/>
    </location>
</feature>
<dbReference type="GO" id="GO:0003712">
    <property type="term" value="F:transcription coregulator activity"/>
    <property type="evidence" value="ECO:0007669"/>
    <property type="project" value="InterPro"/>
</dbReference>
<dbReference type="Pfam" id="PF21539">
    <property type="entry name" value="Med15_C"/>
    <property type="match status" value="1"/>
</dbReference>
<comment type="subcellular location">
    <subcellularLocation>
        <location evidence="1 10">Nucleus</location>
    </subcellularLocation>
</comment>
<dbReference type="InterPro" id="IPR036529">
    <property type="entry name" value="KIX_dom_sf"/>
</dbReference>
<dbReference type="GO" id="GO:0005654">
    <property type="term" value="C:nucleoplasm"/>
    <property type="evidence" value="ECO:0007669"/>
    <property type="project" value="UniProtKB-ARBA"/>
</dbReference>
<dbReference type="STRING" id="7757.ENSPMAP00000001479"/>
<evidence type="ECO:0000256" key="7">
    <source>
        <dbReference type="ARBA" id="ARBA00023242"/>
    </source>
</evidence>
<keyword evidence="7 10" id="KW-0539">Nucleus</keyword>
<comment type="subunit">
    <text evidence="10">Component of the Mediator complex.</text>
</comment>
<accession>S4R8E8</accession>
<comment type="function">
    <text evidence="9">Component of the Mediator complex, a coactivator involved in the regulated transcription of nearly all RNA polymerase II-dependent genes. Mediator functions as a bridge to convey information from gene-specific regulatory proteins to the basal RNA polymerase II transcription machinery. Mediator is recruited to promoters by direct interactions with regulatory proteins and serves as a scaffold for the assembly of a functional preinitiation complex with RNA polymerase II and the general transcription factors. Required for cholesterol-dependent gene regulation. Positively regulates the Nodal signaling pathway.</text>
</comment>
<evidence type="ECO:0000256" key="1">
    <source>
        <dbReference type="ARBA" id="ARBA00004123"/>
    </source>
</evidence>
<evidence type="ECO:0000259" key="12">
    <source>
        <dbReference type="Pfam" id="PF09606"/>
    </source>
</evidence>
<evidence type="ECO:0000256" key="3">
    <source>
        <dbReference type="ARBA" id="ARBA00019613"/>
    </source>
</evidence>
<feature type="compositionally biased region" description="Pro residues" evidence="11">
    <location>
        <begin position="358"/>
        <end position="368"/>
    </location>
</feature>
<dbReference type="FunFam" id="1.10.246.20:FF:000002">
    <property type="entry name" value="Mediator of RNA polymerase II transcription subunit 15"/>
    <property type="match status" value="1"/>
</dbReference>
<dbReference type="HOGENOM" id="CLU_023921_0_0_1"/>
<dbReference type="GeneTree" id="ENSGT00730000111140"/>
<feature type="compositionally biased region" description="Low complexity" evidence="11">
    <location>
        <begin position="117"/>
        <end position="135"/>
    </location>
</feature>
<evidence type="ECO:0000256" key="8">
    <source>
        <dbReference type="ARBA" id="ARBA00032016"/>
    </source>
</evidence>
<feature type="domain" description="Mediator of RNA polymerase II transcription subunit 15 N-terminal" evidence="12">
    <location>
        <begin position="5"/>
        <end position="72"/>
    </location>
</feature>
<keyword evidence="5 10" id="KW-0010">Activator</keyword>
<dbReference type="AlphaFoldDB" id="S4R8E8"/>
<dbReference type="Pfam" id="PF09606">
    <property type="entry name" value="Med15_N"/>
    <property type="match status" value="1"/>
</dbReference>
<proteinExistence type="inferred from homology"/>
<evidence type="ECO:0000256" key="5">
    <source>
        <dbReference type="ARBA" id="ARBA00023159"/>
    </source>
</evidence>
<comment type="similarity">
    <text evidence="2 10">Belongs to the Mediator complex subunit 15 family.</text>
</comment>
<dbReference type="GO" id="GO:0006355">
    <property type="term" value="P:regulation of DNA-templated transcription"/>
    <property type="evidence" value="ECO:0007669"/>
    <property type="project" value="InterPro"/>
</dbReference>
<dbReference type="Pfam" id="PF21538">
    <property type="entry name" value="Med15_M"/>
    <property type="match status" value="1"/>
</dbReference>
<gene>
    <name evidence="10" type="primary">MED15</name>
</gene>
<dbReference type="PANTHER" id="PTHR31804:SF3">
    <property type="entry name" value="MEDIATOR OF RNA POLYMERASE II TRANSCRIPTION SUBUNIT 15"/>
    <property type="match status" value="1"/>
</dbReference>
<keyword evidence="6 10" id="KW-0804">Transcription</keyword>
<evidence type="ECO:0000256" key="10">
    <source>
        <dbReference type="RuleBase" id="RU364148"/>
    </source>
</evidence>
<reference evidence="15" key="2">
    <citation type="submission" date="2025-09" db="UniProtKB">
        <authorList>
            <consortium name="Ensembl"/>
        </authorList>
    </citation>
    <scope>IDENTIFICATION</scope>
</reference>
<organism evidence="15">
    <name type="scientific">Petromyzon marinus</name>
    <name type="common">Sea lamprey</name>
    <dbReference type="NCBI Taxonomy" id="7757"/>
    <lineage>
        <taxon>Eukaryota</taxon>
        <taxon>Metazoa</taxon>
        <taxon>Chordata</taxon>
        <taxon>Craniata</taxon>
        <taxon>Vertebrata</taxon>
        <taxon>Cyclostomata</taxon>
        <taxon>Hyperoartia</taxon>
        <taxon>Petromyzontiformes</taxon>
        <taxon>Petromyzontidae</taxon>
        <taxon>Petromyzon</taxon>
    </lineage>
</organism>
<dbReference type="PANTHER" id="PTHR31804">
    <property type="entry name" value="MEDIATOR OF RNA POLYMERASE II TRANSCRIPTION SUBUNIT 15"/>
    <property type="match status" value="1"/>
</dbReference>
<dbReference type="InterPro" id="IPR048386">
    <property type="entry name" value="Med15_C"/>
</dbReference>
<evidence type="ECO:0000256" key="11">
    <source>
        <dbReference type="SAM" id="MobiDB-lite"/>
    </source>
</evidence>
<feature type="domain" description="ARC105/Med15 mediator subunit central" evidence="13">
    <location>
        <begin position="454"/>
        <end position="557"/>
    </location>
</feature>
<dbReference type="Gene3D" id="1.10.246.20">
    <property type="entry name" value="Coactivator CBP, KIX domain"/>
    <property type="match status" value="1"/>
</dbReference>
<feature type="compositionally biased region" description="Low complexity" evidence="11">
    <location>
        <begin position="369"/>
        <end position="378"/>
    </location>
</feature>
<evidence type="ECO:0000256" key="6">
    <source>
        <dbReference type="ARBA" id="ARBA00023163"/>
    </source>
</evidence>
<feature type="region of interest" description="Disordered" evidence="11">
    <location>
        <begin position="104"/>
        <end position="139"/>
    </location>
</feature>
<evidence type="ECO:0000313" key="15">
    <source>
        <dbReference type="Ensembl" id="ENSPMAP00000001479.1"/>
    </source>
</evidence>
<evidence type="ECO:0000259" key="13">
    <source>
        <dbReference type="Pfam" id="PF21538"/>
    </source>
</evidence>
<sequence>MDMGESDWRSQAFRQKVVVQIEEAVRQAGHPITKSSKEMENHVFMKASSRDEYMALLARLILHIRDYSKKARPNQGDPMHALQVIAPLGPGQPGPPMMVPRPQVPGGPMHRMPVPQPQGQPNQGGPQPGNMGQPGHTHSIASRSCQFTAIQQMCIATPPGQPGMQAAQIQQQQQQQMQMQKQLIQQVQTKVFDFCWSLAICPSTYSCHYTRTHVYNKRFWVRSCSGELPAQAQIRAIQVKPYFVQGDVMSPSRVGNKSLPHVLIFPIRLQLAPNPQVCTELLSTVALGLQKQPMWEIQACMKKDQSTRQAPVPHLLAITSNSVSFILPTIDIANMEMVLFTVGMMSSPSPVPAQNQVMPPPPSQPQPSPQSTQSQPPSNMRYRRGGSCRTLQALCVFCSRETSICIVIARFEQTYSKLSAVDLMVHILMVGTLKSGENFIKQTEQFVCNHKRHDKVIRSLSNLVTKTDRKKDLSKMKSLLDILTDPNKRCSLQTLQKCELALEKLKSDMAVPTPPPPQVVPPNKQAPLCQPLLTAVLQQSRSPLFNHSLARTFGPAMLAIHGPPVSVPVSSPKKRKYEEDEKQTIPNVLQGEVARLHPKFMVNLDPSHHSNNGTVHLICKLEDKSLPMVPPLQISVPADYPDQSPEWVDLQNLYEASPFLRAIHDMLESRIMKLPDRHAVTAILNAWALSVRQACLTLT</sequence>
<dbReference type="InterPro" id="IPR048385">
    <property type="entry name" value="Med15_central"/>
</dbReference>
<name>S4R8E8_PETMA</name>
<dbReference type="Ensembl" id="ENSPMAT00000001486.1">
    <property type="protein sequence ID" value="ENSPMAP00000001479.1"/>
    <property type="gene ID" value="ENSPMAG00000001340.1"/>
</dbReference>
<feature type="region of interest" description="Disordered" evidence="11">
    <location>
        <begin position="350"/>
        <end position="383"/>
    </location>
</feature>